<dbReference type="InterPro" id="IPR012338">
    <property type="entry name" value="Beta-lactam/transpept-like"/>
</dbReference>
<dbReference type="SUPFAM" id="SSF56601">
    <property type="entry name" value="beta-lactamase/transpeptidase-like"/>
    <property type="match status" value="1"/>
</dbReference>
<dbReference type="NCBIfam" id="NF000270">
    <property type="entry name" value="bla_class_D_alt"/>
    <property type="match status" value="1"/>
</dbReference>
<dbReference type="EC" id="3.5.2.6" evidence="3"/>
<dbReference type="Gene3D" id="3.40.710.10">
    <property type="entry name" value="DD-peptidase/beta-lactamase superfamily"/>
    <property type="match status" value="1"/>
</dbReference>
<accession>A0ABV8ZNQ2</accession>
<evidence type="ECO:0000256" key="5">
    <source>
        <dbReference type="ARBA" id="ARBA00022801"/>
    </source>
</evidence>
<comment type="catalytic activity">
    <reaction evidence="1">
        <text>a beta-lactam + H2O = a substituted beta-amino acid</text>
        <dbReference type="Rhea" id="RHEA:20401"/>
        <dbReference type="ChEBI" id="CHEBI:15377"/>
        <dbReference type="ChEBI" id="CHEBI:35627"/>
        <dbReference type="ChEBI" id="CHEBI:140347"/>
        <dbReference type="EC" id="3.5.2.6"/>
    </reaction>
</comment>
<dbReference type="InterPro" id="IPR001460">
    <property type="entry name" value="PCN-bd_Tpept"/>
</dbReference>
<reference evidence="10" key="1">
    <citation type="journal article" date="2019" name="Int. J. Syst. Evol. Microbiol.">
        <title>The Global Catalogue of Microorganisms (GCM) 10K type strain sequencing project: providing services to taxonomists for standard genome sequencing and annotation.</title>
        <authorList>
            <consortium name="The Broad Institute Genomics Platform"/>
            <consortium name="The Broad Institute Genome Sequencing Center for Infectious Disease"/>
            <person name="Wu L."/>
            <person name="Ma J."/>
        </authorList>
    </citation>
    <scope>NUCLEOTIDE SEQUENCE [LARGE SCALE GENOMIC DNA]</scope>
    <source>
        <strain evidence="10">CGMCC 4.7608</strain>
    </source>
</reference>
<protein>
    <recommendedName>
        <fullName evidence="3">beta-lactamase</fullName>
        <ecNumber evidence="3">3.5.2.6</ecNumber>
    </recommendedName>
</protein>
<keyword evidence="5 9" id="KW-0378">Hydrolase</keyword>
<comment type="caution">
    <text evidence="9">The sequence shown here is derived from an EMBL/GenBank/DDBJ whole genome shotgun (WGS) entry which is preliminary data.</text>
</comment>
<comment type="similarity">
    <text evidence="2">Belongs to the class-D beta-lactamase family.</text>
</comment>
<evidence type="ECO:0000256" key="7">
    <source>
        <dbReference type="SAM" id="SignalP"/>
    </source>
</evidence>
<proteinExistence type="inferred from homology"/>
<dbReference type="PANTHER" id="PTHR30627">
    <property type="entry name" value="PEPTIDOGLYCAN D,D-TRANSPEPTIDASE"/>
    <property type="match status" value="1"/>
</dbReference>
<dbReference type="RefSeq" id="WP_048410079.1">
    <property type="nucleotide sequence ID" value="NZ_JAJOHW010000061.1"/>
</dbReference>
<dbReference type="EMBL" id="JBHSEK010000001">
    <property type="protein sequence ID" value="MFC4488622.1"/>
    <property type="molecule type" value="Genomic_DNA"/>
</dbReference>
<evidence type="ECO:0000259" key="8">
    <source>
        <dbReference type="Pfam" id="PF00905"/>
    </source>
</evidence>
<evidence type="ECO:0000256" key="4">
    <source>
        <dbReference type="ARBA" id="ARBA00022729"/>
    </source>
</evidence>
<keyword evidence="4 7" id="KW-0732">Signal</keyword>
<name>A0ABV8ZNQ2_9NEIS</name>
<evidence type="ECO:0000256" key="1">
    <source>
        <dbReference type="ARBA" id="ARBA00001526"/>
    </source>
</evidence>
<dbReference type="GO" id="GO:0008800">
    <property type="term" value="F:beta-lactamase activity"/>
    <property type="evidence" value="ECO:0007669"/>
    <property type="project" value="UniProtKB-EC"/>
</dbReference>
<sequence length="279" mass="30391">MTTLRLASACLLSAGLFSLPSHAATLCTLLADAKSGDILLQQGSCEQRYTPASTFKLPLSVMGFDSGFLLSEHQPALPYRNGDVDWGGDNWKQPTDPVRWLKYSVVWYSQRIAQALGEARLSRYADAFGYGNADFSGDPGKHNGLERAWIASSLQVSPLEQLAFLRKLVNLELPVSKRAQELTMKIAEASAAADGWQAHGKTGMAYPRKADGEFDEEHPYGWYVGWANKGERSLVFVRLIQDDKKEPGTAGVRSRAAFLEELPALAAAAAPASAQSISR</sequence>
<evidence type="ECO:0000313" key="9">
    <source>
        <dbReference type="EMBL" id="MFC4488622.1"/>
    </source>
</evidence>
<keyword evidence="10" id="KW-1185">Reference proteome</keyword>
<evidence type="ECO:0000256" key="2">
    <source>
        <dbReference type="ARBA" id="ARBA00007898"/>
    </source>
</evidence>
<keyword evidence="6" id="KW-0046">Antibiotic resistance</keyword>
<feature type="domain" description="Penicillin-binding protein transpeptidase" evidence="8">
    <location>
        <begin position="27"/>
        <end position="259"/>
    </location>
</feature>
<feature type="chain" id="PRO_5046713341" description="beta-lactamase" evidence="7">
    <location>
        <begin position="24"/>
        <end position="279"/>
    </location>
</feature>
<organism evidence="9 10">
    <name type="scientific">Chromobacterium aquaticum</name>
    <dbReference type="NCBI Taxonomy" id="467180"/>
    <lineage>
        <taxon>Bacteria</taxon>
        <taxon>Pseudomonadati</taxon>
        <taxon>Pseudomonadota</taxon>
        <taxon>Betaproteobacteria</taxon>
        <taxon>Neisseriales</taxon>
        <taxon>Chromobacteriaceae</taxon>
        <taxon>Chromobacterium</taxon>
    </lineage>
</organism>
<dbReference type="Pfam" id="PF00905">
    <property type="entry name" value="Transpeptidase"/>
    <property type="match status" value="1"/>
</dbReference>
<gene>
    <name evidence="9" type="primary">blaOXA</name>
    <name evidence="9" type="ORF">ACFO0R_03225</name>
</gene>
<evidence type="ECO:0000256" key="6">
    <source>
        <dbReference type="ARBA" id="ARBA00023251"/>
    </source>
</evidence>
<evidence type="ECO:0000256" key="3">
    <source>
        <dbReference type="ARBA" id="ARBA00012865"/>
    </source>
</evidence>
<feature type="signal peptide" evidence="7">
    <location>
        <begin position="1"/>
        <end position="23"/>
    </location>
</feature>
<dbReference type="InterPro" id="IPR050515">
    <property type="entry name" value="Beta-lactam/transpept"/>
</dbReference>
<dbReference type="Proteomes" id="UP001595999">
    <property type="component" value="Unassembled WGS sequence"/>
</dbReference>
<dbReference type="PANTHER" id="PTHR30627:SF6">
    <property type="entry name" value="BETA-LACTAMASE YBXI-RELATED"/>
    <property type="match status" value="1"/>
</dbReference>
<evidence type="ECO:0000313" key="10">
    <source>
        <dbReference type="Proteomes" id="UP001595999"/>
    </source>
</evidence>